<feature type="domain" description="Helicase C-terminal" evidence="9">
    <location>
        <begin position="337"/>
        <end position="485"/>
    </location>
</feature>
<dbReference type="SMART" id="SM00487">
    <property type="entry name" value="DEXDc"/>
    <property type="match status" value="1"/>
</dbReference>
<feature type="compositionally biased region" description="Basic and acidic residues" evidence="7">
    <location>
        <begin position="74"/>
        <end position="84"/>
    </location>
</feature>
<dbReference type="EC" id="3.6.4.13" evidence="1"/>
<keyword evidence="4" id="KW-0347">Helicase</keyword>
<keyword evidence="3" id="KW-0378">Hydrolase</keyword>
<dbReference type="Pfam" id="PF00271">
    <property type="entry name" value="Helicase_C"/>
    <property type="match status" value="1"/>
</dbReference>
<dbReference type="PROSITE" id="PS51194">
    <property type="entry name" value="HELICASE_CTER"/>
    <property type="match status" value="1"/>
</dbReference>
<evidence type="ECO:0000259" key="10">
    <source>
        <dbReference type="PROSITE" id="PS51195"/>
    </source>
</evidence>
<keyword evidence="11" id="KW-1185">Reference proteome</keyword>
<evidence type="ECO:0000256" key="5">
    <source>
        <dbReference type="ARBA" id="ARBA00022840"/>
    </source>
</evidence>
<dbReference type="RefSeq" id="XP_006817035.1">
    <property type="nucleotide sequence ID" value="XM_006816972.1"/>
</dbReference>
<evidence type="ECO:0000256" key="1">
    <source>
        <dbReference type="ARBA" id="ARBA00012552"/>
    </source>
</evidence>
<dbReference type="InterPro" id="IPR014014">
    <property type="entry name" value="RNA_helicase_DEAD_Q_motif"/>
</dbReference>
<dbReference type="GeneID" id="100366709"/>
<feature type="region of interest" description="Disordered" evidence="7">
    <location>
        <begin position="63"/>
        <end position="86"/>
    </location>
</feature>
<dbReference type="CDD" id="cd18787">
    <property type="entry name" value="SF2_C_DEAD"/>
    <property type="match status" value="1"/>
</dbReference>
<sequence length="499" mass="56223">MKMKGRIRFRGRVFTGQPGKQIIAAKRTEYSHYVNQHFNKFKPTRLASQGWKHSRSCGDHFTINNTRGNPAFPKKSDQGSEHNESVTSFSDFHLHESLINGLASMEIEQPTNVQILTIPQVMRGHNVLCAAETGSGKTLSYLLPMLHQMKTETEKLGMKSAVGLPRALVLLPARELAEQVLAVARRLSKFTELSANIVEGGRRHKTLHSTSDSPLDLMVATPGALLKCVTSGWIHMDNVRYVVIDEIDTMLDDSFRTMTLNLLKRISIRHSADNTENAQVIMIGATMPKNAEEMLDNVVEDGSLVTVKTTHLHHLMPHIPQKFIRIHSKDKAGKTLELVKRDVKCKIPVVVFCNKIDSCNWLYQFLKENNVSALKLNGGMNHKERYGLFQQFQKGIQNVLVCTDIGSRGLDTIRAQHVINFDFPHGMSDYIHRAGRVGRVGSQTSGHVTSLIVHKWDVDLVHKIERSVRMREVLPNVDANIKAKLLRISQAQVLEDELF</sequence>
<dbReference type="InterPro" id="IPR027417">
    <property type="entry name" value="P-loop_NTPase"/>
</dbReference>
<dbReference type="InterPro" id="IPR001650">
    <property type="entry name" value="Helicase_C-like"/>
</dbReference>
<dbReference type="SMART" id="SM00490">
    <property type="entry name" value="HELICc"/>
    <property type="match status" value="1"/>
</dbReference>
<protein>
    <recommendedName>
        <fullName evidence="1">RNA helicase</fullName>
        <ecNumber evidence="1">3.6.4.13</ecNumber>
    </recommendedName>
</protein>
<keyword evidence="5" id="KW-0067">ATP-binding</keyword>
<dbReference type="PANTHER" id="PTHR47960">
    <property type="entry name" value="DEAD-BOX ATP-DEPENDENT RNA HELICASE 50"/>
    <property type="match status" value="1"/>
</dbReference>
<evidence type="ECO:0000256" key="4">
    <source>
        <dbReference type="ARBA" id="ARBA00022806"/>
    </source>
</evidence>
<dbReference type="PROSITE" id="PS51195">
    <property type="entry name" value="Q_MOTIF"/>
    <property type="match status" value="1"/>
</dbReference>
<dbReference type="Gene3D" id="3.40.50.300">
    <property type="entry name" value="P-loop containing nucleotide triphosphate hydrolases"/>
    <property type="match status" value="2"/>
</dbReference>
<evidence type="ECO:0000256" key="2">
    <source>
        <dbReference type="ARBA" id="ARBA00022741"/>
    </source>
</evidence>
<dbReference type="Proteomes" id="UP000694865">
    <property type="component" value="Unplaced"/>
</dbReference>
<dbReference type="PROSITE" id="PS51192">
    <property type="entry name" value="HELICASE_ATP_BIND_1"/>
    <property type="match status" value="1"/>
</dbReference>
<dbReference type="InterPro" id="IPR014001">
    <property type="entry name" value="Helicase_ATP-bd"/>
</dbReference>
<dbReference type="InterPro" id="IPR011545">
    <property type="entry name" value="DEAD/DEAH_box_helicase_dom"/>
</dbReference>
<evidence type="ECO:0000313" key="11">
    <source>
        <dbReference type="Proteomes" id="UP000694865"/>
    </source>
</evidence>
<evidence type="ECO:0000259" key="8">
    <source>
        <dbReference type="PROSITE" id="PS51192"/>
    </source>
</evidence>
<feature type="domain" description="Helicase ATP-binding" evidence="8">
    <location>
        <begin position="118"/>
        <end position="305"/>
    </location>
</feature>
<organism evidence="11 12">
    <name type="scientific">Saccoglossus kowalevskii</name>
    <name type="common">Acorn worm</name>
    <dbReference type="NCBI Taxonomy" id="10224"/>
    <lineage>
        <taxon>Eukaryota</taxon>
        <taxon>Metazoa</taxon>
        <taxon>Hemichordata</taxon>
        <taxon>Enteropneusta</taxon>
        <taxon>Harrimaniidae</taxon>
        <taxon>Saccoglossus</taxon>
    </lineage>
</organism>
<dbReference type="Pfam" id="PF00270">
    <property type="entry name" value="DEAD"/>
    <property type="match status" value="1"/>
</dbReference>
<name>A0ABM0MAJ4_SACKO</name>
<reference evidence="12" key="1">
    <citation type="submission" date="2025-08" db="UniProtKB">
        <authorList>
            <consortium name="RefSeq"/>
        </authorList>
    </citation>
    <scope>IDENTIFICATION</scope>
    <source>
        <tissue evidence="12">Testes</tissue>
    </source>
</reference>
<dbReference type="SUPFAM" id="SSF52540">
    <property type="entry name" value="P-loop containing nucleoside triphosphate hydrolases"/>
    <property type="match status" value="1"/>
</dbReference>
<evidence type="ECO:0000256" key="7">
    <source>
        <dbReference type="SAM" id="MobiDB-lite"/>
    </source>
</evidence>
<evidence type="ECO:0000256" key="6">
    <source>
        <dbReference type="PROSITE-ProRule" id="PRU00552"/>
    </source>
</evidence>
<evidence type="ECO:0000313" key="12">
    <source>
        <dbReference type="RefSeq" id="XP_006817035.1"/>
    </source>
</evidence>
<keyword evidence="2" id="KW-0547">Nucleotide-binding</keyword>
<evidence type="ECO:0000259" key="9">
    <source>
        <dbReference type="PROSITE" id="PS51194"/>
    </source>
</evidence>
<proteinExistence type="predicted"/>
<feature type="domain" description="DEAD-box RNA helicase Q" evidence="10">
    <location>
        <begin position="87"/>
        <end position="115"/>
    </location>
</feature>
<accession>A0ABM0MAJ4</accession>
<gene>
    <name evidence="12" type="primary">LOC100366709</name>
</gene>
<evidence type="ECO:0000256" key="3">
    <source>
        <dbReference type="ARBA" id="ARBA00022801"/>
    </source>
</evidence>
<feature type="short sequence motif" description="Q motif" evidence="6">
    <location>
        <begin position="87"/>
        <end position="115"/>
    </location>
</feature>